<dbReference type="PROSITE" id="PS50089">
    <property type="entry name" value="ZF_RING_2"/>
    <property type="match status" value="1"/>
</dbReference>
<protein>
    <submittedName>
        <fullName evidence="7">RING-14 protein</fullName>
    </submittedName>
</protein>
<keyword evidence="2 4" id="KW-0863">Zinc-finger</keyword>
<evidence type="ECO:0000259" key="6">
    <source>
        <dbReference type="PROSITE" id="PS51382"/>
    </source>
</evidence>
<feature type="domain" description="SPX" evidence="6">
    <location>
        <begin position="1"/>
        <end position="321"/>
    </location>
</feature>
<reference evidence="7" key="1">
    <citation type="submission" date="2019-10" db="EMBL/GenBank/DDBJ databases">
        <title>Conservation and host-specific expression of non-tandemly repeated heterogenous ribosome RNA gene in arbuscular mycorrhizal fungi.</title>
        <authorList>
            <person name="Maeda T."/>
            <person name="Kobayashi Y."/>
            <person name="Nakagawa T."/>
            <person name="Ezawa T."/>
            <person name="Yamaguchi K."/>
            <person name="Bino T."/>
            <person name="Nishimoto Y."/>
            <person name="Shigenobu S."/>
            <person name="Kawaguchi M."/>
        </authorList>
    </citation>
    <scope>NUCLEOTIDE SEQUENCE</scope>
    <source>
        <strain evidence="7">HR1</strain>
    </source>
</reference>
<evidence type="ECO:0000256" key="2">
    <source>
        <dbReference type="ARBA" id="ARBA00022771"/>
    </source>
</evidence>
<evidence type="ECO:0000256" key="4">
    <source>
        <dbReference type="PROSITE-ProRule" id="PRU00175"/>
    </source>
</evidence>
<evidence type="ECO:0000259" key="5">
    <source>
        <dbReference type="PROSITE" id="PS50089"/>
    </source>
</evidence>
<dbReference type="InterPro" id="IPR004331">
    <property type="entry name" value="SPX_dom"/>
</dbReference>
<evidence type="ECO:0000256" key="1">
    <source>
        <dbReference type="ARBA" id="ARBA00022723"/>
    </source>
</evidence>
<dbReference type="InterPro" id="IPR013083">
    <property type="entry name" value="Znf_RING/FYVE/PHD"/>
</dbReference>
<sequence>MKFGKCLGRTIEDVPSEWRPFAIQYKTLKKCIRNIVQELNDKGISLDIRKTMLNAAEGYKMEYSSEINPIHIRSYIQLDLDSYSHDIQSFHPLTEHTIESVQYNFLKYNPDYVSSLLSLPSTDSSDTDSTTSSSDSYDDITAGNISFCNNSTMDQSLHRMAYIELERDSEFFDTLLEEVSQLNKLQQQNKDVYVDRVKKLGDILIKVTSPYKKDMYTWREIFQLYLQAEIFIGNTEADRDEHDLEITRKQFQWFSNELSKTNLIHKFKLSSSKEAFQEFLRINNDLIMMKQFQFINKTAMSKILKKHDKQTYLTASLNFGKLLEHDSYFTGHMGKSLCHIMNKQLSTITPQIEDHTCPICTFIYWKPIRLCCGHVFCVRCLVKSERKKLRNCPICRYEDAVHNADAGNLDIPLQNFIKLYFPREVKAKREENGREEAREDMEILTRCQFGRNGCHIM</sequence>
<dbReference type="InterPro" id="IPR017907">
    <property type="entry name" value="Znf_RING_CS"/>
</dbReference>
<proteinExistence type="predicted"/>
<evidence type="ECO:0000256" key="3">
    <source>
        <dbReference type="ARBA" id="ARBA00022833"/>
    </source>
</evidence>
<dbReference type="OrthoDB" id="5588846at2759"/>
<dbReference type="InterPro" id="IPR001841">
    <property type="entry name" value="Znf_RING"/>
</dbReference>
<dbReference type="AlphaFoldDB" id="A0A8H3QI85"/>
<dbReference type="Pfam" id="PF03105">
    <property type="entry name" value="SPX"/>
    <property type="match status" value="1"/>
</dbReference>
<dbReference type="Proteomes" id="UP000615446">
    <property type="component" value="Unassembled WGS sequence"/>
</dbReference>
<accession>A0A8H3QI85</accession>
<organism evidence="7 8">
    <name type="scientific">Rhizophagus clarus</name>
    <dbReference type="NCBI Taxonomy" id="94130"/>
    <lineage>
        <taxon>Eukaryota</taxon>
        <taxon>Fungi</taxon>
        <taxon>Fungi incertae sedis</taxon>
        <taxon>Mucoromycota</taxon>
        <taxon>Glomeromycotina</taxon>
        <taxon>Glomeromycetes</taxon>
        <taxon>Glomerales</taxon>
        <taxon>Glomeraceae</taxon>
        <taxon>Rhizophagus</taxon>
    </lineage>
</organism>
<feature type="domain" description="RING-type" evidence="5">
    <location>
        <begin position="357"/>
        <end position="396"/>
    </location>
</feature>
<dbReference type="EMBL" id="BLAL01000058">
    <property type="protein sequence ID" value="GES81935.1"/>
    <property type="molecule type" value="Genomic_DNA"/>
</dbReference>
<evidence type="ECO:0000313" key="7">
    <source>
        <dbReference type="EMBL" id="GES81935.1"/>
    </source>
</evidence>
<comment type="caution">
    <text evidence="7">The sequence shown here is derived from an EMBL/GenBank/DDBJ whole genome shotgun (WGS) entry which is preliminary data.</text>
</comment>
<dbReference type="GO" id="GO:0016036">
    <property type="term" value="P:cellular response to phosphate starvation"/>
    <property type="evidence" value="ECO:0007669"/>
    <property type="project" value="InterPro"/>
</dbReference>
<dbReference type="InterPro" id="IPR031142">
    <property type="entry name" value="SPX_prot"/>
</dbReference>
<dbReference type="SUPFAM" id="SSF57850">
    <property type="entry name" value="RING/U-box"/>
    <property type="match status" value="1"/>
</dbReference>
<keyword evidence="1" id="KW-0479">Metal-binding</keyword>
<dbReference type="SMART" id="SM00184">
    <property type="entry name" value="RING"/>
    <property type="match status" value="1"/>
</dbReference>
<evidence type="ECO:0000313" key="8">
    <source>
        <dbReference type="Proteomes" id="UP000615446"/>
    </source>
</evidence>
<gene>
    <name evidence="7" type="ORF">RCL2_000917100</name>
</gene>
<dbReference type="PROSITE" id="PS00518">
    <property type="entry name" value="ZF_RING_1"/>
    <property type="match status" value="1"/>
</dbReference>
<dbReference type="PROSITE" id="PS51382">
    <property type="entry name" value="SPX"/>
    <property type="match status" value="1"/>
</dbReference>
<keyword evidence="3" id="KW-0862">Zinc</keyword>
<dbReference type="GO" id="GO:0008270">
    <property type="term" value="F:zinc ion binding"/>
    <property type="evidence" value="ECO:0007669"/>
    <property type="project" value="UniProtKB-KW"/>
</dbReference>
<dbReference type="PANTHER" id="PTHR45978:SF7">
    <property type="entry name" value="SPX DOMAIN-CONTAINING PROTEIN 4"/>
    <property type="match status" value="1"/>
</dbReference>
<dbReference type="PANTHER" id="PTHR45978">
    <property type="entry name" value="SPX DOMAIN-CONTAINING PROTEIN 3"/>
    <property type="match status" value="1"/>
</dbReference>
<dbReference type="Gene3D" id="3.30.40.10">
    <property type="entry name" value="Zinc/RING finger domain, C3HC4 (zinc finger)"/>
    <property type="match status" value="1"/>
</dbReference>
<name>A0A8H3QI85_9GLOM</name>